<gene>
    <name evidence="5" type="ORF">Pan161_04010</name>
</gene>
<dbReference type="KEGG" id="gax:Pan161_04010"/>
<reference evidence="5 6" key="1">
    <citation type="submission" date="2019-02" db="EMBL/GenBank/DDBJ databases">
        <title>Deep-cultivation of Planctomycetes and their phenomic and genomic characterization uncovers novel biology.</title>
        <authorList>
            <person name="Wiegand S."/>
            <person name="Jogler M."/>
            <person name="Boedeker C."/>
            <person name="Pinto D."/>
            <person name="Vollmers J."/>
            <person name="Rivas-Marin E."/>
            <person name="Kohn T."/>
            <person name="Peeters S.H."/>
            <person name="Heuer A."/>
            <person name="Rast P."/>
            <person name="Oberbeckmann S."/>
            <person name="Bunk B."/>
            <person name="Jeske O."/>
            <person name="Meyerdierks A."/>
            <person name="Storesund J.E."/>
            <person name="Kallscheuer N."/>
            <person name="Luecker S."/>
            <person name="Lage O.M."/>
            <person name="Pohl T."/>
            <person name="Merkel B.J."/>
            <person name="Hornburger P."/>
            <person name="Mueller R.-W."/>
            <person name="Bruemmer F."/>
            <person name="Labrenz M."/>
            <person name="Spormann A.M."/>
            <person name="Op den Camp H."/>
            <person name="Overmann J."/>
            <person name="Amann R."/>
            <person name="Jetten M.S.M."/>
            <person name="Mascher T."/>
            <person name="Medema M.H."/>
            <person name="Devos D.P."/>
            <person name="Kaster A.-K."/>
            <person name="Ovreas L."/>
            <person name="Rohde M."/>
            <person name="Galperin M.Y."/>
            <person name="Jogler C."/>
        </authorList>
    </citation>
    <scope>NUCLEOTIDE SEQUENCE [LARGE SCALE GENOMIC DNA]</scope>
    <source>
        <strain evidence="5 6">Pan161</strain>
    </source>
</reference>
<dbReference type="AlphaFoldDB" id="A0A517V6Z6"/>
<evidence type="ECO:0000313" key="6">
    <source>
        <dbReference type="Proteomes" id="UP000316855"/>
    </source>
</evidence>
<keyword evidence="2" id="KW-0808">Transferase</keyword>
<evidence type="ECO:0000313" key="5">
    <source>
        <dbReference type="EMBL" id="QDT88782.1"/>
    </source>
</evidence>
<proteinExistence type="inferred from homology"/>
<dbReference type="InterPro" id="IPR022488">
    <property type="entry name" value="PPK2-related"/>
</dbReference>
<sequence length="276" mass="32461">MNQLQQFQVVPKAMIKLKDIDSGFKDHHESHKEATGEIELLQSRLRELQELLYADGRSSLLICLQGMDTGGKDGTINHILAAMNPQGCRVEGFRQPSAHELSHDFLWRIHQAAPARGEVAIFNRSHYEDVLIVRVHNLVPQAVWSRRYDQINAFENSLVEHDTHILKFYLHISKEEQLKRFKERLDDPTKQWKISEADYKERLYWDDYIAAYEEALSRCSMEYAPWFVIPADHKWFRNLAVARIVVEYLEGLNMQRPEPRVDLEHIRREYHAAKES</sequence>
<dbReference type="OrthoDB" id="9775224at2"/>
<keyword evidence="3 5" id="KW-0418">Kinase</keyword>
<dbReference type="RefSeq" id="WP_145223923.1">
    <property type="nucleotide sequence ID" value="NZ_CP036343.1"/>
</dbReference>
<organism evidence="5 6">
    <name type="scientific">Gimesia algae</name>
    <dbReference type="NCBI Taxonomy" id="2527971"/>
    <lineage>
        <taxon>Bacteria</taxon>
        <taxon>Pseudomonadati</taxon>
        <taxon>Planctomycetota</taxon>
        <taxon>Planctomycetia</taxon>
        <taxon>Planctomycetales</taxon>
        <taxon>Planctomycetaceae</taxon>
        <taxon>Gimesia</taxon>
    </lineage>
</organism>
<accession>A0A517V6Z6</accession>
<dbReference type="SUPFAM" id="SSF52540">
    <property type="entry name" value="P-loop containing nucleoside triphosphate hydrolases"/>
    <property type="match status" value="1"/>
</dbReference>
<evidence type="ECO:0000256" key="2">
    <source>
        <dbReference type="ARBA" id="ARBA00022679"/>
    </source>
</evidence>
<evidence type="ECO:0000256" key="3">
    <source>
        <dbReference type="ARBA" id="ARBA00022777"/>
    </source>
</evidence>
<dbReference type="GO" id="GO:0006797">
    <property type="term" value="P:polyphosphate metabolic process"/>
    <property type="evidence" value="ECO:0007669"/>
    <property type="project" value="InterPro"/>
</dbReference>
<evidence type="ECO:0000256" key="1">
    <source>
        <dbReference type="ARBA" id="ARBA00009924"/>
    </source>
</evidence>
<comment type="similarity">
    <text evidence="1">Belongs to the polyphosphate kinase 2 (PPK2) family. Class I subfamily.</text>
</comment>
<dbReference type="Pfam" id="PF03976">
    <property type="entry name" value="PPK2"/>
    <property type="match status" value="1"/>
</dbReference>
<dbReference type="Gene3D" id="3.40.50.300">
    <property type="entry name" value="P-loop containing nucleotide triphosphate hydrolases"/>
    <property type="match status" value="1"/>
</dbReference>
<dbReference type="Proteomes" id="UP000316855">
    <property type="component" value="Chromosome"/>
</dbReference>
<dbReference type="PANTHER" id="PTHR34383">
    <property type="entry name" value="POLYPHOSPHATE:AMP PHOSPHOTRANSFERASE-RELATED"/>
    <property type="match status" value="1"/>
</dbReference>
<dbReference type="InterPro" id="IPR027417">
    <property type="entry name" value="P-loop_NTPase"/>
</dbReference>
<protein>
    <submittedName>
        <fullName evidence="5">Polyphosphate kinase 2 (PPK2)</fullName>
    </submittedName>
</protein>
<dbReference type="InterPro" id="IPR016898">
    <property type="entry name" value="Polyphosphate_phosphotransfera"/>
</dbReference>
<dbReference type="NCBIfam" id="TIGR03709">
    <property type="entry name" value="PPK2_rel_1"/>
    <property type="match status" value="1"/>
</dbReference>
<dbReference type="GO" id="GO:0008976">
    <property type="term" value="F:polyphosphate kinase activity"/>
    <property type="evidence" value="ECO:0007669"/>
    <property type="project" value="InterPro"/>
</dbReference>
<name>A0A517V6Z6_9PLAN</name>
<dbReference type="PIRSF" id="PIRSF028756">
    <property type="entry name" value="PPK2_prd"/>
    <property type="match status" value="1"/>
</dbReference>
<dbReference type="InterPro" id="IPR022300">
    <property type="entry name" value="PPK2-rel_1"/>
</dbReference>
<keyword evidence="6" id="KW-1185">Reference proteome</keyword>
<dbReference type="EMBL" id="CP036343">
    <property type="protein sequence ID" value="QDT88782.1"/>
    <property type="molecule type" value="Genomic_DNA"/>
</dbReference>
<feature type="domain" description="Polyphosphate kinase-2-related" evidence="4">
    <location>
        <begin position="31"/>
        <end position="255"/>
    </location>
</feature>
<evidence type="ECO:0000259" key="4">
    <source>
        <dbReference type="Pfam" id="PF03976"/>
    </source>
</evidence>
<dbReference type="PANTHER" id="PTHR34383:SF3">
    <property type="entry name" value="POLYPHOSPHATE:AMP PHOSPHOTRANSFERASE"/>
    <property type="match status" value="1"/>
</dbReference>